<organism evidence="8 9">
    <name type="scientific">Nocardiopsis eucommiae</name>
    <dbReference type="NCBI Taxonomy" id="2831970"/>
    <lineage>
        <taxon>Bacteria</taxon>
        <taxon>Bacillati</taxon>
        <taxon>Actinomycetota</taxon>
        <taxon>Actinomycetes</taxon>
        <taxon>Streptosporangiales</taxon>
        <taxon>Nocardiopsidaceae</taxon>
        <taxon>Nocardiopsis</taxon>
    </lineage>
</organism>
<feature type="transmembrane region" description="Helical" evidence="7">
    <location>
        <begin position="222"/>
        <end position="246"/>
    </location>
</feature>
<dbReference type="InterPro" id="IPR002528">
    <property type="entry name" value="MATE_fam"/>
</dbReference>
<dbReference type="Proteomes" id="UP000682416">
    <property type="component" value="Chromosome"/>
</dbReference>
<keyword evidence="7" id="KW-0472">Membrane</keyword>
<evidence type="ECO:0000256" key="2">
    <source>
        <dbReference type="ARBA" id="ARBA00010199"/>
    </source>
</evidence>
<dbReference type="GO" id="GO:0005886">
    <property type="term" value="C:plasma membrane"/>
    <property type="evidence" value="ECO:0007669"/>
    <property type="project" value="TreeGrafter"/>
</dbReference>
<name>A0A975LC34_9ACTN</name>
<dbReference type="GO" id="GO:0042910">
    <property type="term" value="F:xenobiotic transmembrane transporter activity"/>
    <property type="evidence" value="ECO:0007669"/>
    <property type="project" value="InterPro"/>
</dbReference>
<feature type="transmembrane region" description="Helical" evidence="7">
    <location>
        <begin position="445"/>
        <end position="464"/>
    </location>
</feature>
<feature type="transmembrane region" description="Helical" evidence="7">
    <location>
        <begin position="82"/>
        <end position="103"/>
    </location>
</feature>
<dbReference type="GO" id="GO:0015297">
    <property type="term" value="F:antiporter activity"/>
    <property type="evidence" value="ECO:0007669"/>
    <property type="project" value="InterPro"/>
</dbReference>
<dbReference type="InterPro" id="IPR050222">
    <property type="entry name" value="MATE_MdtK"/>
</dbReference>
<evidence type="ECO:0000256" key="1">
    <source>
        <dbReference type="ARBA" id="ARBA00003408"/>
    </source>
</evidence>
<feature type="region of interest" description="Disordered" evidence="6">
    <location>
        <begin position="1"/>
        <end position="43"/>
    </location>
</feature>
<evidence type="ECO:0000256" key="3">
    <source>
        <dbReference type="ARBA" id="ARBA00020268"/>
    </source>
</evidence>
<feature type="transmembrane region" description="Helical" evidence="7">
    <location>
        <begin position="194"/>
        <end position="216"/>
    </location>
</feature>
<feature type="transmembrane region" description="Helical" evidence="7">
    <location>
        <begin position="56"/>
        <end position="76"/>
    </location>
</feature>
<protein>
    <recommendedName>
        <fullName evidence="3">Probable multidrug resistance protein NorM</fullName>
    </recommendedName>
    <alternativeName>
        <fullName evidence="5">Multidrug-efflux transporter</fullName>
    </alternativeName>
</protein>
<comment type="similarity">
    <text evidence="2">Belongs to the multi antimicrobial extrusion (MATE) (TC 2.A.66.1) family.</text>
</comment>
<dbReference type="PANTHER" id="PTHR43298:SF2">
    <property type="entry name" value="FMN_FAD EXPORTER YEEO-RELATED"/>
    <property type="match status" value="1"/>
</dbReference>
<evidence type="ECO:0000256" key="4">
    <source>
        <dbReference type="ARBA" id="ARBA00022448"/>
    </source>
</evidence>
<evidence type="ECO:0000256" key="7">
    <source>
        <dbReference type="SAM" id="Phobius"/>
    </source>
</evidence>
<feature type="transmembrane region" description="Helical" evidence="7">
    <location>
        <begin position="274"/>
        <end position="297"/>
    </location>
</feature>
<dbReference type="AlphaFoldDB" id="A0A975LC34"/>
<proteinExistence type="inferred from homology"/>
<evidence type="ECO:0000313" key="9">
    <source>
        <dbReference type="Proteomes" id="UP000682416"/>
    </source>
</evidence>
<evidence type="ECO:0000313" key="8">
    <source>
        <dbReference type="EMBL" id="QVJ02416.1"/>
    </source>
</evidence>
<accession>A0A975LC34</accession>
<dbReference type="EMBL" id="CP074402">
    <property type="protein sequence ID" value="QVJ02416.1"/>
    <property type="molecule type" value="Genomic_DNA"/>
</dbReference>
<feature type="transmembrane region" description="Helical" evidence="7">
    <location>
        <begin position="309"/>
        <end position="331"/>
    </location>
</feature>
<dbReference type="KEGG" id="nec:KGD82_07750"/>
<comment type="function">
    <text evidence="1">Multidrug efflux pump.</text>
</comment>
<evidence type="ECO:0000256" key="5">
    <source>
        <dbReference type="ARBA" id="ARBA00031636"/>
    </source>
</evidence>
<feature type="transmembrane region" description="Helical" evidence="7">
    <location>
        <begin position="164"/>
        <end position="187"/>
    </location>
</feature>
<feature type="transmembrane region" description="Helical" evidence="7">
    <location>
        <begin position="128"/>
        <end position="152"/>
    </location>
</feature>
<evidence type="ECO:0000256" key="6">
    <source>
        <dbReference type="SAM" id="MobiDB-lite"/>
    </source>
</evidence>
<reference evidence="8" key="1">
    <citation type="submission" date="2021-05" db="EMBL/GenBank/DDBJ databases">
        <authorList>
            <person name="Kaiqin L."/>
            <person name="Jian G."/>
        </authorList>
    </citation>
    <scope>NUCLEOTIDE SEQUENCE</scope>
    <source>
        <strain evidence="8">HDS5</strain>
    </source>
</reference>
<feature type="compositionally biased region" description="Basic residues" evidence="6">
    <location>
        <begin position="1"/>
        <end position="10"/>
    </location>
</feature>
<feature type="transmembrane region" description="Helical" evidence="7">
    <location>
        <begin position="382"/>
        <end position="400"/>
    </location>
</feature>
<sequence length="481" mass="49576">MLRPRRRRRPTPGGVLPTHVSTHRPDPCSGAPSTPADPPQRAGPIARRIAGKALPLYLSMLSTLIGSAVTAAVLGNTGTVELAAYALVIAVFNPMIMVVHGTLRGSMPFFTENEDDPRALAPVLRDSLWLSLFLGIVGGLLILAVPVGARLVGVAEPTVAVLGLYPLLMAGYVVLAAVKNATTVLLVGLGHTRAVLALSLVSVAFSLVATPTLVLGPGPLPALGLFGAGASMLAMNVVTVGLNFAVVRRGTILRGHPIGFGAPRWAGISRMARVGLPTGSTLLIKSGSLSVLAVVVARIGPEEAAVHQVAVVLVGMAFISFVGVGQATVPFTVRAAGARDRALVVRTVLASYLVSLPVMLVSGALLWWAAGPLVWLFTDDPGVHAGVVALVPLLCLVGAFDALQSAPNSGLLGLKDTRPAMYAFALGYGTLVLASVPLVEHGGLTALWGANAGATAFLVAAQWFSFLRMSRRVAPDPEAPA</sequence>
<keyword evidence="4" id="KW-0813">Transport</keyword>
<dbReference type="PANTHER" id="PTHR43298">
    <property type="entry name" value="MULTIDRUG RESISTANCE PROTEIN NORM-RELATED"/>
    <property type="match status" value="1"/>
</dbReference>
<feature type="transmembrane region" description="Helical" evidence="7">
    <location>
        <begin position="420"/>
        <end position="439"/>
    </location>
</feature>
<keyword evidence="9" id="KW-1185">Reference proteome</keyword>
<keyword evidence="7" id="KW-0812">Transmembrane</keyword>
<keyword evidence="7" id="KW-1133">Transmembrane helix</keyword>
<dbReference type="Pfam" id="PF01554">
    <property type="entry name" value="MatE"/>
    <property type="match status" value="2"/>
</dbReference>
<feature type="transmembrane region" description="Helical" evidence="7">
    <location>
        <begin position="343"/>
        <end position="370"/>
    </location>
</feature>
<gene>
    <name evidence="8" type="ORF">KGD82_07750</name>
</gene>